<dbReference type="EMBL" id="JACDUL010000002">
    <property type="protein sequence ID" value="MBA2861760.1"/>
    <property type="molecule type" value="Genomic_DNA"/>
</dbReference>
<accession>A0A7J9PGG3</accession>
<dbReference type="RefSeq" id="WP_012068314.1">
    <property type="nucleotide sequence ID" value="NZ_JACDUL010000002.1"/>
</dbReference>
<dbReference type="AlphaFoldDB" id="A0A7J9PGG3"/>
<evidence type="ECO:0000313" key="1">
    <source>
        <dbReference type="EMBL" id="MBA2861760.1"/>
    </source>
</evidence>
<sequence length="455" mass="51692">MISLKEDSFVYVDDFNLKNREVYEFLEQFEEKDEWLEKAIIIGTIGLKHMVTSNNLEYVSKEIERLINNVEGSVKKNEVLIKEVVSGLNDKMDGNVGTLNENMGSKLNEFKTQIYAILSPTNTESPLYQINELLDGYFNSENGELKRSIEVNFDLNNPQSPFSRLISKIEEKSGMSKDEIIKLLDSNSENSSISYLKRELSQEIDKEINTFKSELTPQISQILQNMVVKSATEEIIEKTALKGVDFEEDVYTVLNDICEADDIIEWVGNNKGAENKKTGDYVISINGNNSLKVVVECKNSNYSSAPKTVKEINEAIRNRESKFGIFLFNKLEQMPHNLKPVTLGRNYIITYGLDDNLEIAVKLARMLTLGDESDVVKIEKEVHQISEILKTITQIKKDASQVANLGSSLNKNADELKREIESCLANIRKCISGEFKKDLQYATETDLDTRNDEDQ</sequence>
<comment type="caution">
    <text evidence="1">The sequence shown here is derived from an EMBL/GenBank/DDBJ whole genome shotgun (WGS) entry which is preliminary data.</text>
</comment>
<gene>
    <name evidence="1" type="ORF">HNP90_000639</name>
</gene>
<dbReference type="Proteomes" id="UP000533207">
    <property type="component" value="Unassembled WGS sequence"/>
</dbReference>
<proteinExistence type="predicted"/>
<protein>
    <submittedName>
        <fullName evidence="1">Uncharacterized protein</fullName>
    </submittedName>
</protein>
<organism evidence="1 2">
    <name type="scientific">Methanococcus maripaludis</name>
    <name type="common">Methanococcus deltae</name>
    <dbReference type="NCBI Taxonomy" id="39152"/>
    <lineage>
        <taxon>Archaea</taxon>
        <taxon>Methanobacteriati</taxon>
        <taxon>Methanobacteriota</taxon>
        <taxon>Methanomada group</taxon>
        <taxon>Methanococci</taxon>
        <taxon>Methanococcales</taxon>
        <taxon>Methanococcaceae</taxon>
        <taxon>Methanococcus</taxon>
    </lineage>
</organism>
<reference evidence="1 2" key="1">
    <citation type="submission" date="2020-07" db="EMBL/GenBank/DDBJ databases">
        <title>Genomic Encyclopedia of Type Strains, Phase IV (KMG-V): Genome sequencing to study the core and pangenomes of soil and plant-associated prokaryotes.</title>
        <authorList>
            <person name="Whitman W."/>
        </authorList>
    </citation>
    <scope>NUCLEOTIDE SEQUENCE [LARGE SCALE GENOMIC DNA]</scope>
    <source>
        <strain evidence="1 2">C8</strain>
    </source>
</reference>
<name>A0A7J9PGG3_METMI</name>
<evidence type="ECO:0000313" key="2">
    <source>
        <dbReference type="Proteomes" id="UP000533207"/>
    </source>
</evidence>